<dbReference type="InterPro" id="IPR020449">
    <property type="entry name" value="Tscrpt_reg_AraC-type_HTH"/>
</dbReference>
<dbReference type="Pfam" id="PF00165">
    <property type="entry name" value="HTH_AraC"/>
    <property type="match status" value="1"/>
</dbReference>
<evidence type="ECO:0000313" key="6">
    <source>
        <dbReference type="Proteomes" id="UP000572863"/>
    </source>
</evidence>
<dbReference type="Gene3D" id="1.10.10.60">
    <property type="entry name" value="Homeodomain-like"/>
    <property type="match status" value="1"/>
</dbReference>
<reference evidence="5 6" key="1">
    <citation type="submission" date="2020-04" db="EMBL/GenBank/DDBJ databases">
        <title>Molecular characterization of pseudomonads from Agaricus bisporus reveal novel blotch 2 pathogens in Western Europe.</title>
        <authorList>
            <person name="Taparia T."/>
            <person name="Krijger M."/>
            <person name="Haynes E."/>
            <person name="Elpinstone J.G."/>
            <person name="Noble R."/>
            <person name="Van Der Wolf J."/>
        </authorList>
    </citation>
    <scope>NUCLEOTIDE SEQUENCE [LARGE SCALE GENOMIC DNA]</scope>
    <source>
        <strain evidence="5 6">P7774</strain>
    </source>
</reference>
<keyword evidence="1" id="KW-0805">Transcription regulation</keyword>
<dbReference type="InterPro" id="IPR018060">
    <property type="entry name" value="HTH_AraC"/>
</dbReference>
<evidence type="ECO:0000313" key="5">
    <source>
        <dbReference type="EMBL" id="NWD96651.1"/>
    </source>
</evidence>
<evidence type="ECO:0000256" key="3">
    <source>
        <dbReference type="ARBA" id="ARBA00023163"/>
    </source>
</evidence>
<dbReference type="EMBL" id="JACARY010000041">
    <property type="protein sequence ID" value="NWD96651.1"/>
    <property type="molecule type" value="Genomic_DNA"/>
</dbReference>
<keyword evidence="3" id="KW-0804">Transcription</keyword>
<accession>A0ABX2R0R9</accession>
<evidence type="ECO:0000256" key="1">
    <source>
        <dbReference type="ARBA" id="ARBA00023015"/>
    </source>
</evidence>
<organism evidence="5 6">
    <name type="scientific">Pseudomonas reactans</name>
    <dbReference type="NCBI Taxonomy" id="117680"/>
    <lineage>
        <taxon>Bacteria</taxon>
        <taxon>Pseudomonadati</taxon>
        <taxon>Pseudomonadota</taxon>
        <taxon>Gammaproteobacteria</taxon>
        <taxon>Pseudomonadales</taxon>
        <taxon>Pseudomonadaceae</taxon>
        <taxon>Pseudomonas</taxon>
    </lineage>
</organism>
<keyword evidence="2" id="KW-0238">DNA-binding</keyword>
<dbReference type="SUPFAM" id="SSF46689">
    <property type="entry name" value="Homeodomain-like"/>
    <property type="match status" value="1"/>
</dbReference>
<evidence type="ECO:0000256" key="2">
    <source>
        <dbReference type="ARBA" id="ARBA00023125"/>
    </source>
</evidence>
<dbReference type="InterPro" id="IPR009057">
    <property type="entry name" value="Homeodomain-like_sf"/>
</dbReference>
<protein>
    <submittedName>
        <fullName evidence="5">Helix-turn-helix transcriptional regulator</fullName>
    </submittedName>
</protein>
<dbReference type="Proteomes" id="UP000572863">
    <property type="component" value="Unassembled WGS sequence"/>
</dbReference>
<keyword evidence="6" id="KW-1185">Reference proteome</keyword>
<feature type="domain" description="HTH araC/xylS-type" evidence="4">
    <location>
        <begin position="1"/>
        <end position="34"/>
    </location>
</feature>
<sequence>VREIANNVGYESPSHLAHVFRRVLGISPDEWRRS</sequence>
<name>A0ABX2R0R9_9PSED</name>
<dbReference type="PRINTS" id="PR00032">
    <property type="entry name" value="HTHARAC"/>
</dbReference>
<dbReference type="PROSITE" id="PS01124">
    <property type="entry name" value="HTH_ARAC_FAMILY_2"/>
    <property type="match status" value="1"/>
</dbReference>
<gene>
    <name evidence="5" type="ORF">HX871_19705</name>
</gene>
<evidence type="ECO:0000259" key="4">
    <source>
        <dbReference type="PROSITE" id="PS01124"/>
    </source>
</evidence>
<proteinExistence type="predicted"/>
<comment type="caution">
    <text evidence="5">The sequence shown here is derived from an EMBL/GenBank/DDBJ whole genome shotgun (WGS) entry which is preliminary data.</text>
</comment>
<feature type="non-terminal residue" evidence="5">
    <location>
        <position position="1"/>
    </location>
</feature>